<keyword evidence="2" id="KW-1133">Transmembrane helix</keyword>
<dbReference type="EMBL" id="MGAL01000034">
    <property type="protein sequence ID" value="OGK47264.1"/>
    <property type="molecule type" value="Genomic_DNA"/>
</dbReference>
<keyword evidence="2" id="KW-0472">Membrane</keyword>
<evidence type="ECO:0000256" key="3">
    <source>
        <dbReference type="SAM" id="SignalP"/>
    </source>
</evidence>
<evidence type="ECO:0000256" key="1">
    <source>
        <dbReference type="SAM" id="MobiDB-lite"/>
    </source>
</evidence>
<keyword evidence="3" id="KW-0732">Signal</keyword>
<accession>A0A1F7IVA1</accession>
<protein>
    <recommendedName>
        <fullName evidence="6">Ig-like domain-containing protein</fullName>
    </recommendedName>
</protein>
<name>A0A1F7IVA1_9BACT</name>
<evidence type="ECO:0000256" key="2">
    <source>
        <dbReference type="SAM" id="Phobius"/>
    </source>
</evidence>
<comment type="caution">
    <text evidence="4">The sequence shown here is derived from an EMBL/GenBank/DDBJ whole genome shotgun (WGS) entry which is preliminary data.</text>
</comment>
<gene>
    <name evidence="4" type="ORF">A3A93_05735</name>
</gene>
<dbReference type="AlphaFoldDB" id="A0A1F7IVA1"/>
<dbReference type="STRING" id="1802061.A3A93_05735"/>
<evidence type="ECO:0000313" key="5">
    <source>
        <dbReference type="Proteomes" id="UP000177141"/>
    </source>
</evidence>
<organism evidence="4 5">
    <name type="scientific">Candidatus Roizmanbacteria bacterium RIFCSPLOWO2_01_FULL_38_12</name>
    <dbReference type="NCBI Taxonomy" id="1802061"/>
    <lineage>
        <taxon>Bacteria</taxon>
        <taxon>Candidatus Roizmaniibacteriota</taxon>
    </lineage>
</organism>
<feature type="signal peptide" evidence="3">
    <location>
        <begin position="1"/>
        <end position="28"/>
    </location>
</feature>
<feature type="region of interest" description="Disordered" evidence="1">
    <location>
        <begin position="370"/>
        <end position="390"/>
    </location>
</feature>
<keyword evidence="2" id="KW-0812">Transmembrane</keyword>
<reference evidence="4 5" key="1">
    <citation type="journal article" date="2016" name="Nat. Commun.">
        <title>Thousands of microbial genomes shed light on interconnected biogeochemical processes in an aquifer system.</title>
        <authorList>
            <person name="Anantharaman K."/>
            <person name="Brown C.T."/>
            <person name="Hug L.A."/>
            <person name="Sharon I."/>
            <person name="Castelle C.J."/>
            <person name="Probst A.J."/>
            <person name="Thomas B.C."/>
            <person name="Singh A."/>
            <person name="Wilkins M.J."/>
            <person name="Karaoz U."/>
            <person name="Brodie E.L."/>
            <person name="Williams K.H."/>
            <person name="Hubbard S.S."/>
            <person name="Banfield J.F."/>
        </authorList>
    </citation>
    <scope>NUCLEOTIDE SEQUENCE [LARGE SCALE GENOMIC DNA]</scope>
</reference>
<evidence type="ECO:0008006" key="6">
    <source>
        <dbReference type="Google" id="ProtNLM"/>
    </source>
</evidence>
<proteinExistence type="predicted"/>
<feature type="chain" id="PRO_5009529379" description="Ig-like domain-containing protein" evidence="3">
    <location>
        <begin position="29"/>
        <end position="390"/>
    </location>
</feature>
<sequence>MKKIFTSIFTIFFLILLFSLFTTSHVSAAESALCAVNIGGVELTPENSLPACTSIKTEDLGFKIPSLGDVLTFAIRAFFVVAGLMGLFYLLLGALSWITSGGDKDSVGAAQQKIQAAIIGMILIVAVLAIIWTLEQVIFNRRICLGLSCPLTLPGLIKATDSKPFCCVCIDDEGNRGDRINAFTDSCENGLGNVLLPAPLPPLPPEAQGQLVCDAGSDPYDSNVMRITNLTGQTIDNLTTSTHRCTYIPDKIKKGFYKCQTCEGDQADDPNCQNGTFDQEWSIPQFSLAPNESKVLKIPARSCEIVQVDVYNSDVHVDDSPVECFNPRSANTNPAPPTRWPGGIAFMINQNEKGYDAAAETCIVPTSTVTPTSTITPTPTDAPLPATGAS</sequence>
<feature type="transmembrane region" description="Helical" evidence="2">
    <location>
        <begin position="116"/>
        <end position="134"/>
    </location>
</feature>
<evidence type="ECO:0000313" key="4">
    <source>
        <dbReference type="EMBL" id="OGK47264.1"/>
    </source>
</evidence>
<dbReference type="Proteomes" id="UP000177141">
    <property type="component" value="Unassembled WGS sequence"/>
</dbReference>
<feature type="transmembrane region" description="Helical" evidence="2">
    <location>
        <begin position="73"/>
        <end position="95"/>
    </location>
</feature>